<organism evidence="4 5">
    <name type="scientific">Brassica napus</name>
    <name type="common">Rape</name>
    <dbReference type="NCBI Taxonomy" id="3708"/>
    <lineage>
        <taxon>Eukaryota</taxon>
        <taxon>Viridiplantae</taxon>
        <taxon>Streptophyta</taxon>
        <taxon>Embryophyta</taxon>
        <taxon>Tracheophyta</taxon>
        <taxon>Spermatophyta</taxon>
        <taxon>Magnoliopsida</taxon>
        <taxon>eudicotyledons</taxon>
        <taxon>Gunneridae</taxon>
        <taxon>Pentapetalae</taxon>
        <taxon>rosids</taxon>
        <taxon>malvids</taxon>
        <taxon>Brassicales</taxon>
        <taxon>Brassicaceae</taxon>
        <taxon>Brassiceae</taxon>
        <taxon>Brassica</taxon>
    </lineage>
</organism>
<dbReference type="SUPFAM" id="SSF52047">
    <property type="entry name" value="RNI-like"/>
    <property type="match status" value="1"/>
</dbReference>
<comment type="caution">
    <text evidence="4">The sequence shown here is derived from an EMBL/GenBank/DDBJ whole genome shotgun (WGS) entry which is preliminary data.</text>
</comment>
<proteinExistence type="predicted"/>
<dbReference type="SUPFAM" id="SSF48371">
    <property type="entry name" value="ARM repeat"/>
    <property type="match status" value="1"/>
</dbReference>
<dbReference type="PROSITE" id="PS50176">
    <property type="entry name" value="ARM_REPEAT"/>
    <property type="match status" value="5"/>
</dbReference>
<dbReference type="PANTHER" id="PTHR46976">
    <property type="entry name" value="PROTEIN ARABIDILLO 1"/>
    <property type="match status" value="1"/>
</dbReference>
<dbReference type="Pfam" id="PF00514">
    <property type="entry name" value="Arm"/>
    <property type="match status" value="6"/>
</dbReference>
<dbReference type="SMART" id="SM00185">
    <property type="entry name" value="ARM"/>
    <property type="match status" value="6"/>
</dbReference>
<feature type="repeat" description="ARM" evidence="2">
    <location>
        <begin position="630"/>
        <end position="675"/>
    </location>
</feature>
<feature type="repeat" description="ARM" evidence="2">
    <location>
        <begin position="443"/>
        <end position="485"/>
    </location>
</feature>
<keyword evidence="1" id="KW-0677">Repeat</keyword>
<keyword evidence="5" id="KW-1185">Reference proteome</keyword>
<feature type="repeat" description="ARM" evidence="2">
    <location>
        <begin position="484"/>
        <end position="526"/>
    </location>
</feature>
<evidence type="ECO:0000256" key="1">
    <source>
        <dbReference type="ARBA" id="ARBA00022737"/>
    </source>
</evidence>
<evidence type="ECO:0000313" key="5">
    <source>
        <dbReference type="Proteomes" id="UP000824890"/>
    </source>
</evidence>
<dbReference type="InterPro" id="IPR000225">
    <property type="entry name" value="Armadillo"/>
</dbReference>
<dbReference type="PANTHER" id="PTHR46976:SF1">
    <property type="entry name" value="PROTEIN ARABIDILLO 1"/>
    <property type="match status" value="1"/>
</dbReference>
<dbReference type="Gene3D" id="3.80.10.10">
    <property type="entry name" value="Ribonuclease Inhibitor"/>
    <property type="match status" value="1"/>
</dbReference>
<dbReference type="SMART" id="SM00367">
    <property type="entry name" value="LRR_CC"/>
    <property type="match status" value="3"/>
</dbReference>
<dbReference type="Pfam" id="PF12937">
    <property type="entry name" value="F-box-like"/>
    <property type="match status" value="1"/>
</dbReference>
<reference evidence="4 5" key="1">
    <citation type="submission" date="2021-05" db="EMBL/GenBank/DDBJ databases">
        <title>Genome Assembly of Synthetic Allotetraploid Brassica napus Reveals Homoeologous Exchanges between Subgenomes.</title>
        <authorList>
            <person name="Davis J.T."/>
        </authorList>
    </citation>
    <scope>NUCLEOTIDE SEQUENCE [LARGE SCALE GENOMIC DNA]</scope>
    <source>
        <strain evidence="5">cv. Da-Ae</strain>
        <tissue evidence="4">Seedling</tissue>
    </source>
</reference>
<dbReference type="EMBL" id="JAGKQM010000014">
    <property type="protein sequence ID" value="KAH0887439.1"/>
    <property type="molecule type" value="Genomic_DNA"/>
</dbReference>
<evidence type="ECO:0000259" key="3">
    <source>
        <dbReference type="Pfam" id="PF12937"/>
    </source>
</evidence>
<feature type="repeat" description="ARM" evidence="2">
    <location>
        <begin position="543"/>
        <end position="574"/>
    </location>
</feature>
<gene>
    <name evidence="4" type="ORF">HID58_063535</name>
</gene>
<evidence type="ECO:0000256" key="2">
    <source>
        <dbReference type="PROSITE-ProRule" id="PRU00259"/>
    </source>
</evidence>
<dbReference type="InterPro" id="IPR006553">
    <property type="entry name" value="Leu-rich_rpt_Cys-con_subtyp"/>
</dbReference>
<dbReference type="CDD" id="cd22155">
    <property type="entry name" value="F-box_AtADLO1-like"/>
    <property type="match status" value="1"/>
</dbReference>
<dbReference type="InterPro" id="IPR016024">
    <property type="entry name" value="ARM-type_fold"/>
</dbReference>
<dbReference type="Gene3D" id="1.25.10.10">
    <property type="entry name" value="Leucine-rich Repeat Variant"/>
    <property type="match status" value="3"/>
</dbReference>
<accession>A0ABQ8A4K5</accession>
<dbReference type="InterPro" id="IPR032675">
    <property type="entry name" value="LRR_dom_sf"/>
</dbReference>
<name>A0ABQ8A4K5_BRANA</name>
<feature type="repeat" description="ARM" evidence="2">
    <location>
        <begin position="589"/>
        <end position="631"/>
    </location>
</feature>
<dbReference type="InterPro" id="IPR001810">
    <property type="entry name" value="F-box_dom"/>
</dbReference>
<sequence>MKCSSSRIPFYLNHITQLLLDSLQQLETMSRRVRRKLEDKGKDKIVSSSSSLDWTSLDYDAVLHLFTCLNHRDRASLASTCKTWRALGASSCLWTSLDLRPHKLNPSTATSLASRCVHLRSLRFRGVESADSIINLKARSLLEVSGDYCRKITDATLAMIAARHEGLESLELGPDFCEKITGDAIEVVAFCCPKLKKLRLSGLRDVTSEAVEALAKNCTQLTDLGLLDCLSVDEDALGRVVSLKYLSVAGTSNIKWSVASSKWDKLPKLIGLDVSRTDVGPGAVSRLLTSSKSLKVLCAVNCSVLEEDTSFMSSNRFKGKVLLALFTNVFEGVASLFADTSKKKPKEIFSYWRGLEDKASVDETMRWIEWIVSHTLLRTAESNPQGLDEFWLKQGAALLLTLMQSSQEDVQERSATGLATFVVIDDENASIDCGRAEAVMREGGIRLLLDLANSWREGLQSEAAKAIANLSVNADVAKTVADEGGIRILAGLAKSMNRLVAEEAAGGLWNLSVGEEHKSAIAQAGGVKALVDLIFRWPNATAGGVHALVMLARNCKYEGVQEQAARALANLAAHGDTNNNNAAVGQEAGALEALVQLTQSPHEGVKQEAAGALWNLSFDDKNREFIAAAGGVEALVTLAQSCSNASTGLQERAAGALWGLSVSEANSIAIGREGGDVHETAAGAIWNLAFNPGNALRIVEEGGVPALVHLCSSSASKMARFMAALALAYMFDGRMDEYALMIGTSSSASTSKTISLDGARRMAFKHIEAFVTTFMDPQIFVAAAVTSTPTILSQVTERACILEAGHLRCSGAEIGRFVTMLRNPSSILKACAAFALVQFTVPGGRHAMHHASLMQSGGEARVLRSAAAAASMPREAKIFVKIIIRNLEHHQAESSIQ</sequence>
<evidence type="ECO:0000313" key="4">
    <source>
        <dbReference type="EMBL" id="KAH0887439.1"/>
    </source>
</evidence>
<dbReference type="Proteomes" id="UP000824890">
    <property type="component" value="Unassembled WGS sequence"/>
</dbReference>
<dbReference type="InterPro" id="IPR011989">
    <property type="entry name" value="ARM-like"/>
</dbReference>
<protein>
    <recommendedName>
        <fullName evidence="3">F-box domain-containing protein</fullName>
    </recommendedName>
</protein>
<feature type="domain" description="F-box" evidence="3">
    <location>
        <begin position="62"/>
        <end position="100"/>
    </location>
</feature>